<dbReference type="EMBL" id="CP114202">
    <property type="protein sequence ID" value="WAT94937.1"/>
    <property type="molecule type" value="Genomic_DNA"/>
</dbReference>
<proteinExistence type="predicted"/>
<gene>
    <name evidence="2" type="ORF">Sliba_05390</name>
    <name evidence="3" type="ORF">STRLI_000609</name>
</gene>
<reference evidence="3 5" key="2">
    <citation type="submission" date="2022-12" db="EMBL/GenBank/DDBJ databases">
        <authorList>
            <person name="Ruckert C."/>
            <person name="Busche T."/>
            <person name="Kalinowski J."/>
            <person name="Wittmann C."/>
        </authorList>
    </citation>
    <scope>NUCLEOTIDE SEQUENCE [LARGE SCALE GENOMIC DNA]</scope>
    <source>
        <strain evidence="3 5">DSM 40555</strain>
    </source>
</reference>
<feature type="region of interest" description="Disordered" evidence="1">
    <location>
        <begin position="25"/>
        <end position="68"/>
    </location>
</feature>
<keyword evidence="5" id="KW-1185">Reference proteome</keyword>
<organism evidence="2 4">
    <name type="scientific">Streptomyces nigrescens</name>
    <dbReference type="NCBI Taxonomy" id="1920"/>
    <lineage>
        <taxon>Bacteria</taxon>
        <taxon>Bacillati</taxon>
        <taxon>Actinomycetota</taxon>
        <taxon>Actinomycetes</taxon>
        <taxon>Kitasatosporales</taxon>
        <taxon>Streptomycetaceae</taxon>
        <taxon>Streptomyces</taxon>
    </lineage>
</organism>
<dbReference type="RefSeq" id="WP_159484127.1">
    <property type="nucleotide sequence ID" value="NZ_BLIP01000001.1"/>
</dbReference>
<evidence type="ECO:0000313" key="4">
    <source>
        <dbReference type="Proteomes" id="UP000429552"/>
    </source>
</evidence>
<dbReference type="Proteomes" id="UP000429552">
    <property type="component" value="Unassembled WGS sequence"/>
</dbReference>
<dbReference type="EMBL" id="BLIP01000001">
    <property type="protein sequence ID" value="GFE20086.1"/>
    <property type="molecule type" value="Genomic_DNA"/>
</dbReference>
<name>A0A640TCQ7_STRNI</name>
<accession>A0A640TCQ7</accession>
<sequence>MNDFPDDLVQLQRDVHAATAELKRFLDAHPEPPEPVPGWQDKPGEGYWRDRQRDPSAGWSDEDKQREKQLRQRLHDLIPQVHTRPHWDTLSGPDLVAARMKLKHIDDADED</sequence>
<dbReference type="AlphaFoldDB" id="A0A640TCQ7"/>
<reference evidence="2 4" key="1">
    <citation type="submission" date="2019-12" db="EMBL/GenBank/DDBJ databases">
        <title>Whole genome shotgun sequence of Streptomyces libani subsp. libani NBRC 13452.</title>
        <authorList>
            <person name="Ichikawa N."/>
            <person name="Kimura A."/>
            <person name="Kitahashi Y."/>
            <person name="Komaki H."/>
            <person name="Tamura T."/>
        </authorList>
    </citation>
    <scope>NUCLEOTIDE SEQUENCE [LARGE SCALE GENOMIC DNA]</scope>
    <source>
        <strain evidence="2 4">NBRC 13452</strain>
    </source>
</reference>
<evidence type="ECO:0000313" key="2">
    <source>
        <dbReference type="EMBL" id="GFE20086.1"/>
    </source>
</evidence>
<protein>
    <submittedName>
        <fullName evidence="2">Uncharacterized protein</fullName>
    </submittedName>
</protein>
<evidence type="ECO:0000313" key="5">
    <source>
        <dbReference type="Proteomes" id="UP001210609"/>
    </source>
</evidence>
<feature type="compositionally biased region" description="Basic and acidic residues" evidence="1">
    <location>
        <begin position="42"/>
        <end position="54"/>
    </location>
</feature>
<evidence type="ECO:0000313" key="3">
    <source>
        <dbReference type="EMBL" id="WAT94937.1"/>
    </source>
</evidence>
<evidence type="ECO:0000256" key="1">
    <source>
        <dbReference type="SAM" id="MobiDB-lite"/>
    </source>
</evidence>
<dbReference type="Proteomes" id="UP001210609">
    <property type="component" value="Chromosome"/>
</dbReference>